<dbReference type="InterPro" id="IPR036291">
    <property type="entry name" value="NAD(P)-bd_dom_sf"/>
</dbReference>
<dbReference type="OrthoDB" id="9776294at2"/>
<dbReference type="InterPro" id="IPR003148">
    <property type="entry name" value="RCK_N"/>
</dbReference>
<dbReference type="InterPro" id="IPR050721">
    <property type="entry name" value="Trk_Ktr_HKT_K-transport"/>
</dbReference>
<name>I5AWC5_EUBC6</name>
<accession>I5AWC5</accession>
<dbReference type="Gene3D" id="3.40.50.720">
    <property type="entry name" value="NAD(P)-binding Rossmann-like Domain"/>
    <property type="match status" value="1"/>
</dbReference>
<proteinExistence type="predicted"/>
<organism evidence="2 3">
    <name type="scientific">Eubacterium cellulosolvens (strain ATCC 43171 / JCM 9499 / 6)</name>
    <name type="common">Cillobacterium cellulosolvens</name>
    <dbReference type="NCBI Taxonomy" id="633697"/>
    <lineage>
        <taxon>Bacteria</taxon>
        <taxon>Bacillati</taxon>
        <taxon>Bacillota</taxon>
        <taxon>Clostridia</taxon>
        <taxon>Eubacteriales</taxon>
        <taxon>Eubacteriaceae</taxon>
        <taxon>Eubacterium</taxon>
    </lineage>
</organism>
<dbReference type="Proteomes" id="UP000005753">
    <property type="component" value="Chromosome"/>
</dbReference>
<dbReference type="Pfam" id="PF02254">
    <property type="entry name" value="TrkA_N"/>
    <property type="match status" value="1"/>
</dbReference>
<dbReference type="PANTHER" id="PTHR43833">
    <property type="entry name" value="POTASSIUM CHANNEL PROTEIN 2-RELATED-RELATED"/>
    <property type="match status" value="1"/>
</dbReference>
<dbReference type="PROSITE" id="PS51201">
    <property type="entry name" value="RCK_N"/>
    <property type="match status" value="1"/>
</dbReference>
<protein>
    <submittedName>
        <fullName evidence="2">K+ transport system, NAD-binding component</fullName>
    </submittedName>
</protein>
<dbReference type="Pfam" id="PF02080">
    <property type="entry name" value="TrkA_C"/>
    <property type="match status" value="1"/>
</dbReference>
<feature type="domain" description="RCK N-terminal" evidence="1">
    <location>
        <begin position="5"/>
        <end position="121"/>
    </location>
</feature>
<reference evidence="2 3" key="2">
    <citation type="submission" date="2012-02" db="EMBL/GenBank/DDBJ databases">
        <title>Improved High-Quality Draft sequence of Eubacterium cellulosolvens 6.</title>
        <authorList>
            <consortium name="US DOE Joint Genome Institute"/>
            <person name="Lucas S."/>
            <person name="Han J."/>
            <person name="Lapidus A."/>
            <person name="Cheng J.-F."/>
            <person name="Goodwin L."/>
            <person name="Pitluck S."/>
            <person name="Peters L."/>
            <person name="Mikhailova N."/>
            <person name="Gu W."/>
            <person name="Detter J.C."/>
            <person name="Han C."/>
            <person name="Tapia R."/>
            <person name="Land M."/>
            <person name="Hauser L."/>
            <person name="Kyrpides N."/>
            <person name="Ivanova N."/>
            <person name="Pagani I."/>
            <person name="Johnson E."/>
            <person name="Mukhopadhyay B."/>
            <person name="Anderson I."/>
            <person name="Woyke T."/>
        </authorList>
    </citation>
    <scope>NUCLEOTIDE SEQUENCE [LARGE SCALE GENOMIC DNA]</scope>
    <source>
        <strain evidence="2 3">6</strain>
    </source>
</reference>
<evidence type="ECO:0000313" key="2">
    <source>
        <dbReference type="EMBL" id="EIM58098.1"/>
    </source>
</evidence>
<dbReference type="PANTHER" id="PTHR43833:SF7">
    <property type="entry name" value="KTR SYSTEM POTASSIUM UPTAKE PROTEIN C"/>
    <property type="match status" value="1"/>
</dbReference>
<sequence>MKSEKKTVAVLGLGTYGSSLAETLYNLGADVLVADKDEKEIRDMAPKVTTAVCADLDDEDEIEALGLQNMDIVIICMGGNISASILSVSVAKEKGVPLVVAKASTPRMKAILKRVGADKIIDPEREGGVRSARILASSQIHEYIEIGNNLCIVELEPKSAWVNHNLIELDLRKKHNINVAAIRLEDGNWGYLDPTRKLKAEDLLMVMIEKSTIDKWK</sequence>
<dbReference type="InterPro" id="IPR036721">
    <property type="entry name" value="RCK_C_sf"/>
</dbReference>
<dbReference type="eggNOG" id="COG0569">
    <property type="taxonomic scope" value="Bacteria"/>
</dbReference>
<dbReference type="SUPFAM" id="SSF116726">
    <property type="entry name" value="TrkA C-terminal domain-like"/>
    <property type="match status" value="1"/>
</dbReference>
<dbReference type="AlphaFoldDB" id="I5AWC5"/>
<dbReference type="Gene3D" id="3.30.70.1450">
    <property type="entry name" value="Regulator of K+ conductance, C-terminal domain"/>
    <property type="match status" value="1"/>
</dbReference>
<dbReference type="GO" id="GO:0008324">
    <property type="term" value="F:monoatomic cation transmembrane transporter activity"/>
    <property type="evidence" value="ECO:0007669"/>
    <property type="project" value="InterPro"/>
</dbReference>
<dbReference type="InterPro" id="IPR006037">
    <property type="entry name" value="RCK_C"/>
</dbReference>
<dbReference type="GO" id="GO:0006813">
    <property type="term" value="P:potassium ion transport"/>
    <property type="evidence" value="ECO:0007669"/>
    <property type="project" value="InterPro"/>
</dbReference>
<gene>
    <name evidence="2" type="ORF">EubceDRAFT1_2364</name>
</gene>
<reference evidence="2 3" key="1">
    <citation type="submission" date="2010-08" db="EMBL/GenBank/DDBJ databases">
        <authorList>
            <consortium name="US DOE Joint Genome Institute (JGI-PGF)"/>
            <person name="Lucas S."/>
            <person name="Copeland A."/>
            <person name="Lapidus A."/>
            <person name="Cheng J.-F."/>
            <person name="Bruce D."/>
            <person name="Goodwin L."/>
            <person name="Pitluck S."/>
            <person name="Land M.L."/>
            <person name="Hauser L."/>
            <person name="Chang Y.-J."/>
            <person name="Anderson I.J."/>
            <person name="Johnson E."/>
            <person name="Mulhopadhyay B."/>
            <person name="Kyrpides N."/>
            <person name="Woyke T.J."/>
        </authorList>
    </citation>
    <scope>NUCLEOTIDE SEQUENCE [LARGE SCALE GENOMIC DNA]</scope>
    <source>
        <strain evidence="2 3">6</strain>
    </source>
</reference>
<dbReference type="STRING" id="633697.EubceDRAFT1_2364"/>
<dbReference type="HOGENOM" id="CLU_046525_3_1_9"/>
<evidence type="ECO:0000313" key="3">
    <source>
        <dbReference type="Proteomes" id="UP000005753"/>
    </source>
</evidence>
<evidence type="ECO:0000259" key="1">
    <source>
        <dbReference type="PROSITE" id="PS51201"/>
    </source>
</evidence>
<keyword evidence="3" id="KW-1185">Reference proteome</keyword>
<dbReference type="EMBL" id="CM001487">
    <property type="protein sequence ID" value="EIM58098.1"/>
    <property type="molecule type" value="Genomic_DNA"/>
</dbReference>
<dbReference type="SUPFAM" id="SSF51735">
    <property type="entry name" value="NAD(P)-binding Rossmann-fold domains"/>
    <property type="match status" value="1"/>
</dbReference>